<comment type="caution">
    <text evidence="3">The sequence shown here is derived from an EMBL/GenBank/DDBJ whole genome shotgun (WGS) entry which is preliminary data.</text>
</comment>
<keyword evidence="2" id="KW-1133">Transmembrane helix</keyword>
<sequence length="680" mass="74761">MEIGTLAESILVKISEVIIFPLLTRFTLRSALETAAGTSARLITQQLKRTTFRPITRRVLGQGTVLWTTAWMNVVRKLFHIVRANVANLAWYTVAHIVEIIICTRAMTAHARKFVWRSGKMTWTTAKTYSAFMTRMLTTSQVAAVRAHAPVKNVLRRWEIILARRPVRRGFKVTWTTAKTCIARMLTMSQAEAMGACATAKVFARHWGAIPVKRLALWGFEVARTTEKTCSAFIDHTLIATHAAAVAAHSMTQACFRRWGILLLAAALSLCLVIAGRAIVQRRKRLILAAMGTVKMTKEIYMQLRREAALATAKQRYAIKTQSSNGQEEGIKEVDEVQRPLDTYVSLSVVDDLRWTPPLESDAGATATVELNPAVAADDGRFYEVFPVALPNDNNDAGEMDVPFLGPDNDTRIVSPTHRNTVSANIPEAIPSLEESQEGLDAVLVPLPIDNGEHWDEAIPVYEPGEVEASDEEERAPELPSVLVDSTSGLQGRSYDSDTIALPGGDTAGRDRSTMALVEEDYEDLGKAPPRSAPREGDGRQRILASVSMGPAFTVQDRTYYTGTIALPEDDSIEEEKGGDEQLVPMVLFEDNGEDFGEAHPVSEPRDGSDKHDEAVFVSRPERSDEGQVVPLWVEGLEDEEGKCDPAQTAGPSQAAKIAPAASPFLFSHDLSMSMLNLRL</sequence>
<feature type="region of interest" description="Disordered" evidence="1">
    <location>
        <begin position="486"/>
        <end position="513"/>
    </location>
</feature>
<proteinExistence type="predicted"/>
<dbReference type="EMBL" id="JAACJP010000065">
    <property type="protein sequence ID" value="KAF5367792.1"/>
    <property type="molecule type" value="Genomic_DNA"/>
</dbReference>
<accession>A0A8H5LSD1</accession>
<dbReference type="AlphaFoldDB" id="A0A8H5LSD1"/>
<keyword evidence="4" id="KW-1185">Reference proteome</keyword>
<feature type="transmembrane region" description="Helical" evidence="2">
    <location>
        <begin position="259"/>
        <end position="280"/>
    </location>
</feature>
<organism evidence="3 4">
    <name type="scientific">Tricholomella constricta</name>
    <dbReference type="NCBI Taxonomy" id="117010"/>
    <lineage>
        <taxon>Eukaryota</taxon>
        <taxon>Fungi</taxon>
        <taxon>Dikarya</taxon>
        <taxon>Basidiomycota</taxon>
        <taxon>Agaricomycotina</taxon>
        <taxon>Agaricomycetes</taxon>
        <taxon>Agaricomycetidae</taxon>
        <taxon>Agaricales</taxon>
        <taxon>Tricholomatineae</taxon>
        <taxon>Lyophyllaceae</taxon>
        <taxon>Tricholomella</taxon>
    </lineage>
</organism>
<dbReference type="Proteomes" id="UP000565441">
    <property type="component" value="Unassembled WGS sequence"/>
</dbReference>
<evidence type="ECO:0000256" key="1">
    <source>
        <dbReference type="SAM" id="MobiDB-lite"/>
    </source>
</evidence>
<name>A0A8H5LSD1_9AGAR</name>
<keyword evidence="2" id="KW-0812">Transmembrane</keyword>
<keyword evidence="2" id="KW-0472">Membrane</keyword>
<evidence type="ECO:0000256" key="2">
    <source>
        <dbReference type="SAM" id="Phobius"/>
    </source>
</evidence>
<reference evidence="3 4" key="1">
    <citation type="journal article" date="2020" name="ISME J.">
        <title>Uncovering the hidden diversity of litter-decomposition mechanisms in mushroom-forming fungi.</title>
        <authorList>
            <person name="Floudas D."/>
            <person name="Bentzer J."/>
            <person name="Ahren D."/>
            <person name="Johansson T."/>
            <person name="Persson P."/>
            <person name="Tunlid A."/>
        </authorList>
    </citation>
    <scope>NUCLEOTIDE SEQUENCE [LARGE SCALE GENOMIC DNA]</scope>
    <source>
        <strain evidence="3 4">CBS 661.87</strain>
    </source>
</reference>
<gene>
    <name evidence="3" type="ORF">D9615_010505</name>
</gene>
<evidence type="ECO:0000313" key="4">
    <source>
        <dbReference type="Proteomes" id="UP000565441"/>
    </source>
</evidence>
<evidence type="ECO:0000313" key="3">
    <source>
        <dbReference type="EMBL" id="KAF5367792.1"/>
    </source>
</evidence>
<protein>
    <submittedName>
        <fullName evidence="3">Uncharacterized protein</fullName>
    </submittedName>
</protein>